<reference evidence="2 3" key="1">
    <citation type="submission" date="2014-04" db="EMBL/GenBank/DDBJ databases">
        <authorList>
            <consortium name="DOE Joint Genome Institute"/>
            <person name="Kuo A."/>
            <person name="Zuccaro A."/>
            <person name="Kohler A."/>
            <person name="Nagy L.G."/>
            <person name="Floudas D."/>
            <person name="Copeland A."/>
            <person name="Barry K.W."/>
            <person name="Cichocki N."/>
            <person name="Veneault-Fourrey C."/>
            <person name="LaButti K."/>
            <person name="Lindquist E.A."/>
            <person name="Lipzen A."/>
            <person name="Lundell T."/>
            <person name="Morin E."/>
            <person name="Murat C."/>
            <person name="Sun H."/>
            <person name="Tunlid A."/>
            <person name="Henrissat B."/>
            <person name="Grigoriev I.V."/>
            <person name="Hibbett D.S."/>
            <person name="Martin F."/>
            <person name="Nordberg H.P."/>
            <person name="Cantor M.N."/>
            <person name="Hua S.X."/>
        </authorList>
    </citation>
    <scope>NUCLEOTIDE SEQUENCE [LARGE SCALE GENOMIC DNA]</scope>
    <source>
        <strain evidence="2 3">MAFF 305830</strain>
    </source>
</reference>
<keyword evidence="3" id="KW-1185">Reference proteome</keyword>
<evidence type="ECO:0000313" key="2">
    <source>
        <dbReference type="EMBL" id="KIM21723.1"/>
    </source>
</evidence>
<evidence type="ECO:0000256" key="1">
    <source>
        <dbReference type="SAM" id="MobiDB-lite"/>
    </source>
</evidence>
<dbReference type="Proteomes" id="UP000054097">
    <property type="component" value="Unassembled WGS sequence"/>
</dbReference>
<feature type="compositionally biased region" description="Low complexity" evidence="1">
    <location>
        <begin position="26"/>
        <end position="42"/>
    </location>
</feature>
<protein>
    <submittedName>
        <fullName evidence="2">Uncharacterized protein</fullName>
    </submittedName>
</protein>
<dbReference type="EMBL" id="KN824373">
    <property type="protein sequence ID" value="KIM21723.1"/>
    <property type="molecule type" value="Genomic_DNA"/>
</dbReference>
<dbReference type="HOGENOM" id="CLU_2470493_0_0_1"/>
<name>A0A0C2W5K9_SERVB</name>
<reference evidence="3" key="2">
    <citation type="submission" date="2015-01" db="EMBL/GenBank/DDBJ databases">
        <title>Evolutionary Origins and Diversification of the Mycorrhizal Mutualists.</title>
        <authorList>
            <consortium name="DOE Joint Genome Institute"/>
            <consortium name="Mycorrhizal Genomics Consortium"/>
            <person name="Kohler A."/>
            <person name="Kuo A."/>
            <person name="Nagy L.G."/>
            <person name="Floudas D."/>
            <person name="Copeland A."/>
            <person name="Barry K.W."/>
            <person name="Cichocki N."/>
            <person name="Veneault-Fourrey C."/>
            <person name="LaButti K."/>
            <person name="Lindquist E.A."/>
            <person name="Lipzen A."/>
            <person name="Lundell T."/>
            <person name="Morin E."/>
            <person name="Murat C."/>
            <person name="Riley R."/>
            <person name="Ohm R."/>
            <person name="Sun H."/>
            <person name="Tunlid A."/>
            <person name="Henrissat B."/>
            <person name="Grigoriev I.V."/>
            <person name="Hibbett D.S."/>
            <person name="Martin F."/>
        </authorList>
    </citation>
    <scope>NUCLEOTIDE SEQUENCE [LARGE SCALE GENOMIC DNA]</scope>
    <source>
        <strain evidence="3">MAFF 305830</strain>
    </source>
</reference>
<dbReference type="AlphaFoldDB" id="A0A0C2W5K9"/>
<proteinExistence type="predicted"/>
<evidence type="ECO:0000313" key="3">
    <source>
        <dbReference type="Proteomes" id="UP000054097"/>
    </source>
</evidence>
<feature type="region of interest" description="Disordered" evidence="1">
    <location>
        <begin position="1"/>
        <end position="42"/>
    </location>
</feature>
<organism evidence="2 3">
    <name type="scientific">Serendipita vermifera MAFF 305830</name>
    <dbReference type="NCBI Taxonomy" id="933852"/>
    <lineage>
        <taxon>Eukaryota</taxon>
        <taxon>Fungi</taxon>
        <taxon>Dikarya</taxon>
        <taxon>Basidiomycota</taxon>
        <taxon>Agaricomycotina</taxon>
        <taxon>Agaricomycetes</taxon>
        <taxon>Sebacinales</taxon>
        <taxon>Serendipitaceae</taxon>
        <taxon>Serendipita</taxon>
    </lineage>
</organism>
<sequence length="88" mass="9559">MSFQPTGVPKPNPADWPRASTSKSNPAIALPPTQTPTPATFKTTSIPEIDMTAARKPAPTMRFTSDVEDAVDVDGTIDHLPLENTWRK</sequence>
<accession>A0A0C2W5K9</accession>
<gene>
    <name evidence="2" type="ORF">M408DRAFT_333269</name>
</gene>